<dbReference type="SUPFAM" id="SSF144083">
    <property type="entry name" value="Magnesium transport protein CorA, transmembrane region"/>
    <property type="match status" value="1"/>
</dbReference>
<comment type="subcellular location">
    <subcellularLocation>
        <location evidence="1">Membrane</location>
        <topology evidence="1">Multi-pass membrane protein</topology>
    </subcellularLocation>
</comment>
<comment type="caution">
    <text evidence="6">The sequence shown here is derived from an EMBL/GenBank/DDBJ whole genome shotgun (WGS) entry which is preliminary data.</text>
</comment>
<keyword evidence="2 5" id="KW-0812">Transmembrane</keyword>
<evidence type="ECO:0000256" key="5">
    <source>
        <dbReference type="SAM" id="Phobius"/>
    </source>
</evidence>
<dbReference type="EMBL" id="JAVHJO010000009">
    <property type="protein sequence ID" value="KAK6537638.1"/>
    <property type="molecule type" value="Genomic_DNA"/>
</dbReference>
<keyword evidence="3 5" id="KW-1133">Transmembrane helix</keyword>
<reference evidence="6 7" key="1">
    <citation type="submission" date="2019-10" db="EMBL/GenBank/DDBJ databases">
        <authorList>
            <person name="Palmer J.M."/>
        </authorList>
    </citation>
    <scope>NUCLEOTIDE SEQUENCE [LARGE SCALE GENOMIC DNA]</scope>
    <source>
        <strain evidence="6 7">TWF694</strain>
    </source>
</reference>
<evidence type="ECO:0000256" key="4">
    <source>
        <dbReference type="ARBA" id="ARBA00023136"/>
    </source>
</evidence>
<evidence type="ECO:0000256" key="1">
    <source>
        <dbReference type="ARBA" id="ARBA00004141"/>
    </source>
</evidence>
<dbReference type="InterPro" id="IPR045863">
    <property type="entry name" value="CorA_TM1_TM2"/>
</dbReference>
<dbReference type="AlphaFoldDB" id="A0AAV9X6D1"/>
<evidence type="ECO:0000313" key="7">
    <source>
        <dbReference type="Proteomes" id="UP001365542"/>
    </source>
</evidence>
<dbReference type="Gene3D" id="1.20.58.340">
    <property type="entry name" value="Magnesium transport protein CorA, transmembrane region"/>
    <property type="match status" value="1"/>
</dbReference>
<proteinExistence type="predicted"/>
<evidence type="ECO:0000256" key="2">
    <source>
        <dbReference type="ARBA" id="ARBA00022692"/>
    </source>
</evidence>
<evidence type="ECO:0000256" key="3">
    <source>
        <dbReference type="ARBA" id="ARBA00022989"/>
    </source>
</evidence>
<name>A0AAV9X6D1_9PEZI</name>
<dbReference type="GO" id="GO:0016020">
    <property type="term" value="C:membrane"/>
    <property type="evidence" value="ECO:0007669"/>
    <property type="project" value="UniProtKB-SubCell"/>
</dbReference>
<accession>A0AAV9X6D1</accession>
<feature type="transmembrane region" description="Helical" evidence="5">
    <location>
        <begin position="465"/>
        <end position="485"/>
    </location>
</feature>
<keyword evidence="7" id="KW-1185">Reference proteome</keyword>
<organism evidence="6 7">
    <name type="scientific">Orbilia ellipsospora</name>
    <dbReference type="NCBI Taxonomy" id="2528407"/>
    <lineage>
        <taxon>Eukaryota</taxon>
        <taxon>Fungi</taxon>
        <taxon>Dikarya</taxon>
        <taxon>Ascomycota</taxon>
        <taxon>Pezizomycotina</taxon>
        <taxon>Orbiliomycetes</taxon>
        <taxon>Orbiliales</taxon>
        <taxon>Orbiliaceae</taxon>
        <taxon>Orbilia</taxon>
    </lineage>
</organism>
<sequence>MQRFLGTERPVKDKYPDSVVNSCAAFDNLADDSPYKSYDEYLCTANKVFPDVEWVRLKIQRFDRPDTHPALTKPFHKYAEVYCIDIEQTDPATDPASQPPQYVTAALPPVTSPKQVERLLQDVDLPATKMRVIIFHHARYFDHELLTNIVHFYDVNPRFIRDHFSQSSKESFPRKDPLLGTFYEKYPKYLPSESSFSPIQLKIPHPKTTPKRTTLIIPNTKLGLKTVLVFVWQVEEQFHMSTINRDLMYPTQRVPRDRMASIKQPQNIMETCLFRLASLTSDELEACISHPILIAHSFIRNYFLKMSNTIDQLDTDVDMYGVMTTNDKNDTWSRSRDRLPFLAFQALNSALSSSVQSIRDHFSAPWVDCNGPHTDVVNFAVEQITKDAQRVQDMMAEVRTKISEFSTYKASQESIREARKSVAQAEGVTHLTRLALVYIPLTYATSLFGINIKEWQDDNVPSGKWFLLASVLCTLFTIGVAVGMVKYRQLKGLTMGFTAWVALAGISLTFNPFKGSDWKKYWHKLRGKRF</sequence>
<dbReference type="Proteomes" id="UP001365542">
    <property type="component" value="Unassembled WGS sequence"/>
</dbReference>
<feature type="transmembrane region" description="Helical" evidence="5">
    <location>
        <begin position="492"/>
        <end position="510"/>
    </location>
</feature>
<keyword evidence="4 5" id="KW-0472">Membrane</keyword>
<protein>
    <submittedName>
        <fullName evidence="6">Uncharacterized protein</fullName>
    </submittedName>
</protein>
<evidence type="ECO:0000313" key="6">
    <source>
        <dbReference type="EMBL" id="KAK6537638.1"/>
    </source>
</evidence>
<gene>
    <name evidence="6" type="ORF">TWF694_011812</name>
</gene>